<evidence type="ECO:0000313" key="15">
    <source>
        <dbReference type="Proteomes" id="UP000476176"/>
    </source>
</evidence>
<sequence length="486" mass="54859">MRTWTRSTQAGMALFPDDDQTLEPALSFIDEFPFESLSGAQVAVVKTADLHTNEVALVHRGPTNVVTTTASADETATSGDALSMSTLYAPRPLMLAASEDEATKRKKINERKKLLRKTGVYGDPNRARNTRRLEIVYLKEQIEKLQIDLQALQDQNDRLKGESAAPKSSSTSISTLQIPSMWQAIADSQRKRREGSELENIRLKLVLDRQQKMADNLRALIKRRTSQLASECSSFMDVSTPKPHVVRVLDFRGDIADFEALFRLNEAAYREVDAIFEDNGLANMVISPSDVHIREGVGGKYLELFANKILPFKLSDATEAAWDHFKGVKKHASNGSIYEKAAKNLDDPYTIVEDFTKELYSNNSRADIKVKQVVRRYVEPDRDVVIWMAHVSPTEIKHKMLRGLAYHLQGYALTKRSSVSTPERELSQLQFCSLISLDQEPGTRYDAVNARVLINFLIGNTVQNIRNHQDRIESALVDRALREHMQ</sequence>
<dbReference type="Proteomes" id="UP000460718">
    <property type="component" value="Unassembled WGS sequence"/>
</dbReference>
<dbReference type="EMBL" id="QXFZ01001044">
    <property type="protein sequence ID" value="KAE9098273.1"/>
    <property type="molecule type" value="Genomic_DNA"/>
</dbReference>
<evidence type="ECO:0000313" key="2">
    <source>
        <dbReference type="EMBL" id="KAE8932932.1"/>
    </source>
</evidence>
<gene>
    <name evidence="8" type="ORF">PF001_g15416</name>
    <name evidence="7" type="ORF">PF004_g14978</name>
    <name evidence="6" type="ORF">PF005_g16036</name>
    <name evidence="5" type="ORF">PF006_g15078</name>
    <name evidence="4" type="ORF">PF007_g16330</name>
    <name evidence="2" type="ORF">PF009_g17058</name>
    <name evidence="3" type="ORF">PF011_g15049</name>
</gene>
<evidence type="ECO:0000313" key="12">
    <source>
        <dbReference type="Proteomes" id="UP000440732"/>
    </source>
</evidence>
<dbReference type="Proteomes" id="UP000476176">
    <property type="component" value="Unassembled WGS sequence"/>
</dbReference>
<evidence type="ECO:0000313" key="8">
    <source>
        <dbReference type="EMBL" id="KAE9299511.1"/>
    </source>
</evidence>
<dbReference type="AlphaFoldDB" id="A0A6A3K2C9"/>
<organism evidence="3 14">
    <name type="scientific">Phytophthora fragariae</name>
    <dbReference type="NCBI Taxonomy" id="53985"/>
    <lineage>
        <taxon>Eukaryota</taxon>
        <taxon>Sar</taxon>
        <taxon>Stramenopiles</taxon>
        <taxon>Oomycota</taxon>
        <taxon>Peronosporomycetes</taxon>
        <taxon>Peronosporales</taxon>
        <taxon>Peronosporaceae</taxon>
        <taxon>Phytophthora</taxon>
    </lineage>
</organism>
<dbReference type="Proteomes" id="UP000437068">
    <property type="component" value="Unassembled WGS sequence"/>
</dbReference>
<dbReference type="PANTHER" id="PTHR35796">
    <property type="entry name" value="HYPOTHETICAL CYTOSOLIC PROTEIN"/>
    <property type="match status" value="1"/>
</dbReference>
<dbReference type="Proteomes" id="UP000433483">
    <property type="component" value="Unassembled WGS sequence"/>
</dbReference>
<dbReference type="EMBL" id="QXGF01001066">
    <property type="protein sequence ID" value="KAE8932932.1"/>
    <property type="molecule type" value="Genomic_DNA"/>
</dbReference>
<reference evidence="14 15" key="1">
    <citation type="submission" date="2018-09" db="EMBL/GenBank/DDBJ databases">
        <title>Genomic investigation of the strawberry pathogen Phytophthora fragariae indicates pathogenicity is determined by transcriptional variation in three key races.</title>
        <authorList>
            <person name="Adams T.M."/>
            <person name="Armitage A.D."/>
            <person name="Sobczyk M.K."/>
            <person name="Bates H.J."/>
            <person name="Dunwell J.M."/>
            <person name="Nellist C.F."/>
            <person name="Harrison R.J."/>
        </authorList>
    </citation>
    <scope>NUCLEOTIDE SEQUENCE [LARGE SCALE GENOMIC DNA]</scope>
    <source>
        <strain evidence="8 11">A4</strain>
        <strain evidence="7 15">BC-23</strain>
        <strain evidence="6 10">NOV-27</strain>
        <strain evidence="5 12">NOV-5</strain>
        <strain evidence="4 13">NOV-71</strain>
        <strain evidence="2 9">NOV-9</strain>
        <strain evidence="3 14">SCRP245</strain>
    </source>
</reference>
<evidence type="ECO:0000313" key="5">
    <source>
        <dbReference type="EMBL" id="KAE9133255.1"/>
    </source>
</evidence>
<evidence type="ECO:0000313" key="6">
    <source>
        <dbReference type="EMBL" id="KAE9198709.1"/>
    </source>
</evidence>
<evidence type="ECO:0000313" key="4">
    <source>
        <dbReference type="EMBL" id="KAE9098273.1"/>
    </source>
</evidence>
<comment type="caution">
    <text evidence="3">The sequence shown here is derived from an EMBL/GenBank/DDBJ whole genome shotgun (WGS) entry which is preliminary data.</text>
</comment>
<keyword evidence="1" id="KW-0175">Coiled coil</keyword>
<dbReference type="OrthoDB" id="62280at2759"/>
<evidence type="ECO:0000313" key="11">
    <source>
        <dbReference type="Proteomes" id="UP000437068"/>
    </source>
</evidence>
<dbReference type="PANTHER" id="PTHR35796:SF3">
    <property type="entry name" value="BHLH DOMAIN-CONTAINING PROTEIN"/>
    <property type="match status" value="1"/>
</dbReference>
<evidence type="ECO:0000256" key="1">
    <source>
        <dbReference type="SAM" id="Coils"/>
    </source>
</evidence>
<dbReference type="EMBL" id="QXFW01001000">
    <property type="protein sequence ID" value="KAE8998454.1"/>
    <property type="molecule type" value="Genomic_DNA"/>
</dbReference>
<dbReference type="EMBL" id="QXGE01001001">
    <property type="protein sequence ID" value="KAE9299511.1"/>
    <property type="molecule type" value="Genomic_DNA"/>
</dbReference>
<evidence type="ECO:0000313" key="9">
    <source>
        <dbReference type="Proteomes" id="UP000429523"/>
    </source>
</evidence>
<name>A0A6A3K2C9_9STRA</name>
<evidence type="ECO:0000313" key="10">
    <source>
        <dbReference type="Proteomes" id="UP000433483"/>
    </source>
</evidence>
<proteinExistence type="predicted"/>
<evidence type="ECO:0000313" key="14">
    <source>
        <dbReference type="Proteomes" id="UP000460718"/>
    </source>
</evidence>
<dbReference type="Proteomes" id="UP000440732">
    <property type="component" value="Unassembled WGS sequence"/>
</dbReference>
<feature type="coiled-coil region" evidence="1">
    <location>
        <begin position="135"/>
        <end position="162"/>
    </location>
</feature>
<evidence type="ECO:0000313" key="7">
    <source>
        <dbReference type="EMBL" id="KAE9214678.1"/>
    </source>
</evidence>
<dbReference type="EMBL" id="QXGC01000978">
    <property type="protein sequence ID" value="KAE9214678.1"/>
    <property type="molecule type" value="Genomic_DNA"/>
</dbReference>
<accession>A0A6A3K2C9</accession>
<dbReference type="EMBL" id="QXGA01000978">
    <property type="protein sequence ID" value="KAE9133255.1"/>
    <property type="molecule type" value="Genomic_DNA"/>
</dbReference>
<dbReference type="EMBL" id="QXGB01001025">
    <property type="protein sequence ID" value="KAE9198709.1"/>
    <property type="molecule type" value="Genomic_DNA"/>
</dbReference>
<protein>
    <submittedName>
        <fullName evidence="3">Uncharacterized protein</fullName>
    </submittedName>
</protein>
<keyword evidence="10" id="KW-1185">Reference proteome</keyword>
<dbReference type="Proteomes" id="UP000441208">
    <property type="component" value="Unassembled WGS sequence"/>
</dbReference>
<evidence type="ECO:0000313" key="3">
    <source>
        <dbReference type="EMBL" id="KAE8998454.1"/>
    </source>
</evidence>
<evidence type="ECO:0000313" key="13">
    <source>
        <dbReference type="Proteomes" id="UP000441208"/>
    </source>
</evidence>
<dbReference type="Proteomes" id="UP000429523">
    <property type="component" value="Unassembled WGS sequence"/>
</dbReference>